<keyword evidence="5 7" id="KW-1133">Transmembrane helix</keyword>
<evidence type="ECO:0000256" key="3">
    <source>
        <dbReference type="ARBA" id="ARBA00007931"/>
    </source>
</evidence>
<keyword evidence="6 7" id="KW-0472">Membrane</keyword>
<feature type="transmembrane region" description="Helical" evidence="7">
    <location>
        <begin position="346"/>
        <end position="368"/>
    </location>
</feature>
<comment type="similarity">
    <text evidence="3">Belongs to the peptidase M50B family.</text>
</comment>
<evidence type="ECO:0000256" key="5">
    <source>
        <dbReference type="ARBA" id="ARBA00022989"/>
    </source>
</evidence>
<evidence type="ECO:0000313" key="9">
    <source>
        <dbReference type="EMBL" id="GAA1908244.1"/>
    </source>
</evidence>
<evidence type="ECO:0000256" key="6">
    <source>
        <dbReference type="ARBA" id="ARBA00023136"/>
    </source>
</evidence>
<evidence type="ECO:0000256" key="2">
    <source>
        <dbReference type="ARBA" id="ARBA00004141"/>
    </source>
</evidence>
<comment type="caution">
    <text evidence="9">The sequence shown here is derived from an EMBL/GenBank/DDBJ whole genome shotgun (WGS) entry which is preliminary data.</text>
</comment>
<accession>A0ABN2P3N6</accession>
<comment type="cofactor">
    <cofactor evidence="1">
        <name>Zn(2+)</name>
        <dbReference type="ChEBI" id="CHEBI:29105"/>
    </cofactor>
</comment>
<comment type="subcellular location">
    <subcellularLocation>
        <location evidence="2">Membrane</location>
        <topology evidence="2">Multi-pass membrane protein</topology>
    </subcellularLocation>
</comment>
<organism evidence="9 10">
    <name type="scientific">Streptomyces sodiiphilus</name>
    <dbReference type="NCBI Taxonomy" id="226217"/>
    <lineage>
        <taxon>Bacteria</taxon>
        <taxon>Bacillati</taxon>
        <taxon>Actinomycetota</taxon>
        <taxon>Actinomycetes</taxon>
        <taxon>Kitasatosporales</taxon>
        <taxon>Streptomycetaceae</taxon>
        <taxon>Streptomyces</taxon>
    </lineage>
</organism>
<feature type="transmembrane region" description="Helical" evidence="7">
    <location>
        <begin position="244"/>
        <end position="268"/>
    </location>
</feature>
<dbReference type="Pfam" id="PF02163">
    <property type="entry name" value="Peptidase_M50"/>
    <property type="match status" value="1"/>
</dbReference>
<proteinExistence type="inferred from homology"/>
<feature type="transmembrane region" description="Helical" evidence="7">
    <location>
        <begin position="280"/>
        <end position="299"/>
    </location>
</feature>
<evidence type="ECO:0000313" key="10">
    <source>
        <dbReference type="Proteomes" id="UP001501303"/>
    </source>
</evidence>
<dbReference type="EMBL" id="BAAAMJ010000015">
    <property type="protein sequence ID" value="GAA1908244.1"/>
    <property type="molecule type" value="Genomic_DNA"/>
</dbReference>
<name>A0ABN2P3N6_9ACTN</name>
<feature type="transmembrane region" description="Helical" evidence="7">
    <location>
        <begin position="173"/>
        <end position="196"/>
    </location>
</feature>
<gene>
    <name evidence="9" type="ORF">GCM10009716_17740</name>
</gene>
<evidence type="ECO:0000259" key="8">
    <source>
        <dbReference type="Pfam" id="PF02163"/>
    </source>
</evidence>
<evidence type="ECO:0000256" key="7">
    <source>
        <dbReference type="SAM" id="Phobius"/>
    </source>
</evidence>
<evidence type="ECO:0000256" key="1">
    <source>
        <dbReference type="ARBA" id="ARBA00001947"/>
    </source>
</evidence>
<dbReference type="Proteomes" id="UP001501303">
    <property type="component" value="Unassembled WGS sequence"/>
</dbReference>
<reference evidence="9 10" key="1">
    <citation type="journal article" date="2019" name="Int. J. Syst. Evol. Microbiol.">
        <title>The Global Catalogue of Microorganisms (GCM) 10K type strain sequencing project: providing services to taxonomists for standard genome sequencing and annotation.</title>
        <authorList>
            <consortium name="The Broad Institute Genomics Platform"/>
            <consortium name="The Broad Institute Genome Sequencing Center for Infectious Disease"/>
            <person name="Wu L."/>
            <person name="Ma J."/>
        </authorList>
    </citation>
    <scope>NUCLEOTIDE SEQUENCE [LARGE SCALE GENOMIC DNA]</scope>
    <source>
        <strain evidence="9 10">JCM 13581</strain>
    </source>
</reference>
<feature type="domain" description="Peptidase M50" evidence="8">
    <location>
        <begin position="191"/>
        <end position="268"/>
    </location>
</feature>
<sequence>MTGVDSMATYQPRLRPGVLISGPLLHGPRTVHLVKNPDSGDSFEVGPREGFLMGRMDGSRTLAEIGAEYAGAYRKRLGDGHWRQLLGLLGTRGLLDGAPAAPAPAEGAAARRAAGGGGPRLLSGSYSLVSDPDATAARLYRVFGFLLRPVWMVPLLLLVAGMETVMLLRADELLAATGAMFTHPVLLMGAATLLWLSTALHELAHGVAARHYGGTVGEIGLRWRMPVIMMYCTVENYPYLSTRWARIVTALAGAVMNLLFLLPFFALWQWAPVDAATADALGGLLVLGTVQALAMLLPLPPLDGYKIVSQAAGATGLAGATRTFWTLAARRDPALSAYPRRARVLYTAYGLGAALTVCALLTALVLLARTALTA</sequence>
<dbReference type="InterPro" id="IPR008915">
    <property type="entry name" value="Peptidase_M50"/>
</dbReference>
<protein>
    <recommendedName>
        <fullName evidence="8">Peptidase M50 domain-containing protein</fullName>
    </recommendedName>
</protein>
<keyword evidence="10" id="KW-1185">Reference proteome</keyword>
<feature type="transmembrane region" description="Helical" evidence="7">
    <location>
        <begin position="139"/>
        <end position="161"/>
    </location>
</feature>
<keyword evidence="4 7" id="KW-0812">Transmembrane</keyword>
<evidence type="ECO:0000256" key="4">
    <source>
        <dbReference type="ARBA" id="ARBA00022692"/>
    </source>
</evidence>